<dbReference type="EMBL" id="RBII01000002">
    <property type="protein sequence ID" value="RKQ68920.1"/>
    <property type="molecule type" value="Genomic_DNA"/>
</dbReference>
<organism evidence="3 4">
    <name type="scientific">Litorimonas taeanensis</name>
    <dbReference type="NCBI Taxonomy" id="568099"/>
    <lineage>
        <taxon>Bacteria</taxon>
        <taxon>Pseudomonadati</taxon>
        <taxon>Pseudomonadota</taxon>
        <taxon>Alphaproteobacteria</taxon>
        <taxon>Maricaulales</taxon>
        <taxon>Robiginitomaculaceae</taxon>
    </lineage>
</organism>
<comment type="caution">
    <text evidence="3">The sequence shown here is derived from an EMBL/GenBank/DDBJ whole genome shotgun (WGS) entry which is preliminary data.</text>
</comment>
<dbReference type="InParanoid" id="A0A420WDB7"/>
<evidence type="ECO:0008006" key="5">
    <source>
        <dbReference type="Google" id="ProtNLM"/>
    </source>
</evidence>
<evidence type="ECO:0000313" key="3">
    <source>
        <dbReference type="EMBL" id="RKQ68920.1"/>
    </source>
</evidence>
<gene>
    <name evidence="3" type="ORF">DES40_1695</name>
</gene>
<accession>A0A420WDB7</accession>
<keyword evidence="4" id="KW-1185">Reference proteome</keyword>
<keyword evidence="1" id="KW-0175">Coiled coil</keyword>
<name>A0A420WDB7_9PROT</name>
<evidence type="ECO:0000256" key="2">
    <source>
        <dbReference type="SAM" id="SignalP"/>
    </source>
</evidence>
<protein>
    <recommendedName>
        <fullName evidence="5">Lipoprotein</fullName>
    </recommendedName>
</protein>
<keyword evidence="2" id="KW-0732">Signal</keyword>
<dbReference type="AlphaFoldDB" id="A0A420WDB7"/>
<dbReference type="Proteomes" id="UP000282211">
    <property type="component" value="Unassembled WGS sequence"/>
</dbReference>
<dbReference type="PROSITE" id="PS51257">
    <property type="entry name" value="PROKAR_LIPOPROTEIN"/>
    <property type="match status" value="1"/>
</dbReference>
<evidence type="ECO:0000313" key="4">
    <source>
        <dbReference type="Proteomes" id="UP000282211"/>
    </source>
</evidence>
<feature type="signal peptide" evidence="2">
    <location>
        <begin position="1"/>
        <end position="24"/>
    </location>
</feature>
<feature type="chain" id="PRO_5018965553" description="Lipoprotein" evidence="2">
    <location>
        <begin position="25"/>
        <end position="188"/>
    </location>
</feature>
<proteinExistence type="predicted"/>
<evidence type="ECO:0000256" key="1">
    <source>
        <dbReference type="SAM" id="Coils"/>
    </source>
</evidence>
<reference evidence="3 4" key="1">
    <citation type="submission" date="2018-10" db="EMBL/GenBank/DDBJ databases">
        <title>Genomic Encyclopedia of Type Strains, Phase IV (KMG-IV): sequencing the most valuable type-strain genomes for metagenomic binning, comparative biology and taxonomic classification.</title>
        <authorList>
            <person name="Goeker M."/>
        </authorList>
    </citation>
    <scope>NUCLEOTIDE SEQUENCE [LARGE SCALE GENOMIC DNA]</scope>
    <source>
        <strain evidence="3 4">DSM 22008</strain>
    </source>
</reference>
<dbReference type="RefSeq" id="WP_121100728.1">
    <property type="nucleotide sequence ID" value="NZ_RBII01000002.1"/>
</dbReference>
<feature type="coiled-coil region" evidence="1">
    <location>
        <begin position="153"/>
        <end position="180"/>
    </location>
</feature>
<sequence>MTTTRKTAQFLLASALAVSLSACGASTGGLAKSLAKDAAMKTVSNQVSPQTVAPSVVSAPLPDAAASTEPTPTPIVRRAKTNKKCKAIAEEMNEIDANIVAYTEIINNGGSSLAGQAAATGASHAAVHSGAANALMKVPFGGLFAKSAIDSLANSGAKKVEKAQKDLEKANLRKATLTGLYTGKDCAA</sequence>